<dbReference type="PANTHER" id="PTHR32552">
    <property type="entry name" value="FERRICHROME IRON RECEPTOR-RELATED"/>
    <property type="match status" value="1"/>
</dbReference>
<keyword evidence="16" id="KW-0675">Receptor</keyword>
<dbReference type="EMBL" id="VFIY01000005">
    <property type="protein sequence ID" value="TPD61856.1"/>
    <property type="molecule type" value="Genomic_DNA"/>
</dbReference>
<name>A0A501PPY8_9PROT</name>
<evidence type="ECO:0000256" key="13">
    <source>
        <dbReference type="SAM" id="SignalP"/>
    </source>
</evidence>
<evidence type="ECO:0000256" key="11">
    <source>
        <dbReference type="PROSITE-ProRule" id="PRU01360"/>
    </source>
</evidence>
<keyword evidence="17" id="KW-1185">Reference proteome</keyword>
<dbReference type="PROSITE" id="PS52016">
    <property type="entry name" value="TONB_DEPENDENT_REC_3"/>
    <property type="match status" value="1"/>
</dbReference>
<comment type="caution">
    <text evidence="16">The sequence shown here is derived from an EMBL/GenBank/DDBJ whole genome shotgun (WGS) entry which is preliminary data.</text>
</comment>
<dbReference type="InterPro" id="IPR012910">
    <property type="entry name" value="Plug_dom"/>
</dbReference>
<evidence type="ECO:0000256" key="10">
    <source>
        <dbReference type="ARBA" id="ARBA00023237"/>
    </source>
</evidence>
<evidence type="ECO:0000256" key="12">
    <source>
        <dbReference type="RuleBase" id="RU003357"/>
    </source>
</evidence>
<accession>A0A501PPY8</accession>
<evidence type="ECO:0000313" key="16">
    <source>
        <dbReference type="EMBL" id="TPD61856.1"/>
    </source>
</evidence>
<dbReference type="GO" id="GO:0006826">
    <property type="term" value="P:iron ion transport"/>
    <property type="evidence" value="ECO:0007669"/>
    <property type="project" value="UniProtKB-KW"/>
</dbReference>
<gene>
    <name evidence="16" type="ORF">FIV46_06510</name>
</gene>
<comment type="similarity">
    <text evidence="11 12">Belongs to the TonB-dependent receptor family.</text>
</comment>
<dbReference type="InterPro" id="IPR000531">
    <property type="entry name" value="Beta-barrel_TonB"/>
</dbReference>
<evidence type="ECO:0000256" key="9">
    <source>
        <dbReference type="ARBA" id="ARBA00023136"/>
    </source>
</evidence>
<dbReference type="GO" id="GO:0009279">
    <property type="term" value="C:cell outer membrane"/>
    <property type="evidence" value="ECO:0007669"/>
    <property type="project" value="UniProtKB-SubCell"/>
</dbReference>
<dbReference type="Gene3D" id="2.40.170.20">
    <property type="entry name" value="TonB-dependent receptor, beta-barrel domain"/>
    <property type="match status" value="2"/>
</dbReference>
<feature type="signal peptide" evidence="13">
    <location>
        <begin position="1"/>
        <end position="23"/>
    </location>
</feature>
<evidence type="ECO:0000259" key="14">
    <source>
        <dbReference type="Pfam" id="PF00593"/>
    </source>
</evidence>
<keyword evidence="10 11" id="KW-0998">Cell outer membrane</keyword>
<keyword evidence="8 12" id="KW-0798">TonB box</keyword>
<evidence type="ECO:0000256" key="4">
    <source>
        <dbReference type="ARBA" id="ARBA00022496"/>
    </source>
</evidence>
<keyword evidence="9 11" id="KW-0472">Membrane</keyword>
<evidence type="ECO:0000256" key="1">
    <source>
        <dbReference type="ARBA" id="ARBA00004571"/>
    </source>
</evidence>
<feature type="domain" description="TonB-dependent receptor-like beta-barrel" evidence="14">
    <location>
        <begin position="280"/>
        <end position="781"/>
    </location>
</feature>
<comment type="subcellular location">
    <subcellularLocation>
        <location evidence="1 11">Cell outer membrane</location>
        <topology evidence="1 11">Multi-pass membrane protein</topology>
    </subcellularLocation>
</comment>
<feature type="domain" description="TonB-dependent receptor plug" evidence="15">
    <location>
        <begin position="41"/>
        <end position="148"/>
    </location>
</feature>
<dbReference type="PANTHER" id="PTHR32552:SF81">
    <property type="entry name" value="TONB-DEPENDENT OUTER MEMBRANE RECEPTOR"/>
    <property type="match status" value="1"/>
</dbReference>
<evidence type="ECO:0000256" key="8">
    <source>
        <dbReference type="ARBA" id="ARBA00023077"/>
    </source>
</evidence>
<evidence type="ECO:0000256" key="3">
    <source>
        <dbReference type="ARBA" id="ARBA00022452"/>
    </source>
</evidence>
<proteinExistence type="inferred from homology"/>
<dbReference type="Pfam" id="PF00593">
    <property type="entry name" value="TonB_dep_Rec_b-barrel"/>
    <property type="match status" value="1"/>
</dbReference>
<evidence type="ECO:0000256" key="6">
    <source>
        <dbReference type="ARBA" id="ARBA00023004"/>
    </source>
</evidence>
<protein>
    <submittedName>
        <fullName evidence="16">TonB-dependent receptor</fullName>
    </submittedName>
</protein>
<evidence type="ECO:0000259" key="15">
    <source>
        <dbReference type="Pfam" id="PF07715"/>
    </source>
</evidence>
<keyword evidence="7" id="KW-0406">Ion transport</keyword>
<evidence type="ECO:0000256" key="2">
    <source>
        <dbReference type="ARBA" id="ARBA00022448"/>
    </source>
</evidence>
<evidence type="ECO:0000313" key="17">
    <source>
        <dbReference type="Proteomes" id="UP000319148"/>
    </source>
</evidence>
<keyword evidence="6" id="KW-0408">Iron</keyword>
<dbReference type="RefSeq" id="WP_139939649.1">
    <property type="nucleotide sequence ID" value="NZ_JBHSYP010000003.1"/>
</dbReference>
<evidence type="ECO:0000256" key="5">
    <source>
        <dbReference type="ARBA" id="ARBA00022692"/>
    </source>
</evidence>
<dbReference type="InterPro" id="IPR036942">
    <property type="entry name" value="Beta-barrel_TonB_sf"/>
</dbReference>
<keyword evidence="2 11" id="KW-0813">Transport</keyword>
<sequence length="819" mass="89907">MKSKSILLLGTSLFAVAASPVLAETTLEEIVVTAQKREESLQEVPIALQAFTGDQLQKMGVKRARDVVKLAPNLNISGQNPANQQINIRGVGTNSFFGSASGSVGIYMDEVTISSPYMTSLGLYDMERVEVLRGPQNSLFGRNTTGGAVNYISKMPEVGGEVEGYLDLGYGRFNEVEIEGAVSIPLGDTLAVRIAGKSYDRDGIWHDVFADDMFGEKDRKSLRGTLLWEPTDATRITANIHWAKEDSEFDGYRYVGTRATAANGAAVDGAFVGPAPLAGSQIDYENGMYDTVNAQGIDSSFPNWNDTARTGANYHKVDTTGAYLKIQHDFESMTLTSITAYDESTTKFTVDASGAGNTNGQANLIIDQDQDFEQFSQEIRLASPSDREFRWIVGMFYFNEDAVLSQNIRFGDATVLSLPFDAGDPDIAIGPPILAGGSFGLWALSQHLAFGIPEAGYANSLAFSIATIENEVWSPYLRTEYDFTDDLTLTVGVRYTSDKKKMPSYYVGILDTSGHALDTFWSNDYVRAEAAAQAPGDCTEDGRRCAEDTVGDDIDTEEWGGRIGLDYHVNEDVLVYGSYSRGFRSGSYDIEFLHGIHTGFIRQDLTTETLDAFEVGFKSDLMDNAMQFNMAAYYYIWKNQQTFYVDPATGPEFVNVPKSELYGLEAELKWVPADTWYVSAGAGFQQTKILEASPTPVDEQGHELPYAASTSFNMLLSKDFYIGDNILNIQGTWAYRSSPKATLNTADLIDELGAMSELGVRASYSFGDEQQYSITAYGENLTEDKYCTYKFDLGVINGTAYCVPNEGVAIYGVRGKVNF</sequence>
<evidence type="ECO:0000256" key="7">
    <source>
        <dbReference type="ARBA" id="ARBA00023065"/>
    </source>
</evidence>
<dbReference type="AlphaFoldDB" id="A0A501PPY8"/>
<keyword evidence="5 11" id="KW-0812">Transmembrane</keyword>
<keyword evidence="3 11" id="KW-1134">Transmembrane beta strand</keyword>
<keyword evidence="4" id="KW-0410">Iron transport</keyword>
<dbReference type="Pfam" id="PF07715">
    <property type="entry name" value="Plug"/>
    <property type="match status" value="1"/>
</dbReference>
<dbReference type="Proteomes" id="UP000319148">
    <property type="component" value="Unassembled WGS sequence"/>
</dbReference>
<feature type="chain" id="PRO_5021292221" evidence="13">
    <location>
        <begin position="24"/>
        <end position="819"/>
    </location>
</feature>
<keyword evidence="13" id="KW-0732">Signal</keyword>
<dbReference type="SUPFAM" id="SSF56935">
    <property type="entry name" value="Porins"/>
    <property type="match status" value="1"/>
</dbReference>
<reference evidence="17" key="1">
    <citation type="submission" date="2019-06" db="EMBL/GenBank/DDBJ databases">
        <title>The complete genome of Emcibacter congregatus ZYLT.</title>
        <authorList>
            <person name="Zhao Z."/>
        </authorList>
    </citation>
    <scope>NUCLEOTIDE SEQUENCE [LARGE SCALE GENOMIC DNA]</scope>
    <source>
        <strain evidence="17">MCCC 1A06723</strain>
    </source>
</reference>
<dbReference type="InterPro" id="IPR039426">
    <property type="entry name" value="TonB-dep_rcpt-like"/>
</dbReference>
<dbReference type="OrthoDB" id="7577471at2"/>
<organism evidence="16 17">
    <name type="scientific">Emcibacter nanhaiensis</name>
    <dbReference type="NCBI Taxonomy" id="1505037"/>
    <lineage>
        <taxon>Bacteria</taxon>
        <taxon>Pseudomonadati</taxon>
        <taxon>Pseudomonadota</taxon>
        <taxon>Alphaproteobacteria</taxon>
        <taxon>Emcibacterales</taxon>
        <taxon>Emcibacteraceae</taxon>
        <taxon>Emcibacter</taxon>
    </lineage>
</organism>